<dbReference type="FunFam" id="1.10.10.10:FF:000001">
    <property type="entry name" value="LysR family transcriptional regulator"/>
    <property type="match status" value="1"/>
</dbReference>
<comment type="similarity">
    <text evidence="1">Belongs to the LysR transcriptional regulatory family.</text>
</comment>
<protein>
    <submittedName>
        <fullName evidence="6">LysR family transcriptional regulator</fullName>
    </submittedName>
</protein>
<name>A0A6H9YRT9_9ACTN</name>
<gene>
    <name evidence="6" type="ORF">F8566_31605</name>
</gene>
<dbReference type="OrthoDB" id="3181812at2"/>
<dbReference type="SUPFAM" id="SSF53850">
    <property type="entry name" value="Periplasmic binding protein-like II"/>
    <property type="match status" value="1"/>
</dbReference>
<reference evidence="6 7" key="1">
    <citation type="submission" date="2019-09" db="EMBL/GenBank/DDBJ databases">
        <title>Actinomadura physcomitrii sp. nov., a novel actinomycete isolated from moss [Physcomitrium sphaericum (Ludw) Fuernr].</title>
        <authorList>
            <person name="Zhuang X."/>
            <person name="Liu C."/>
        </authorList>
    </citation>
    <scope>NUCLEOTIDE SEQUENCE [LARGE SCALE GENOMIC DNA]</scope>
    <source>
        <strain evidence="6 7">HMC1</strain>
    </source>
</reference>
<dbReference type="GO" id="GO:0032993">
    <property type="term" value="C:protein-DNA complex"/>
    <property type="evidence" value="ECO:0007669"/>
    <property type="project" value="TreeGrafter"/>
</dbReference>
<dbReference type="PROSITE" id="PS50931">
    <property type="entry name" value="HTH_LYSR"/>
    <property type="match status" value="1"/>
</dbReference>
<dbReference type="GO" id="GO:0003677">
    <property type="term" value="F:DNA binding"/>
    <property type="evidence" value="ECO:0007669"/>
    <property type="project" value="UniProtKB-KW"/>
</dbReference>
<evidence type="ECO:0000256" key="4">
    <source>
        <dbReference type="ARBA" id="ARBA00023163"/>
    </source>
</evidence>
<feature type="domain" description="HTH lysR-type" evidence="5">
    <location>
        <begin position="1"/>
        <end position="58"/>
    </location>
</feature>
<dbReference type="GO" id="GO:0003700">
    <property type="term" value="F:DNA-binding transcription factor activity"/>
    <property type="evidence" value="ECO:0007669"/>
    <property type="project" value="InterPro"/>
</dbReference>
<dbReference type="CDD" id="cd05466">
    <property type="entry name" value="PBP2_LTTR_substrate"/>
    <property type="match status" value="1"/>
</dbReference>
<dbReference type="InterPro" id="IPR036388">
    <property type="entry name" value="WH-like_DNA-bd_sf"/>
</dbReference>
<keyword evidence="7" id="KW-1185">Reference proteome</keyword>
<dbReference type="SUPFAM" id="SSF46785">
    <property type="entry name" value="Winged helix' DNA-binding domain"/>
    <property type="match status" value="1"/>
</dbReference>
<comment type="caution">
    <text evidence="6">The sequence shown here is derived from an EMBL/GenBank/DDBJ whole genome shotgun (WGS) entry which is preliminary data.</text>
</comment>
<dbReference type="Pfam" id="PF00126">
    <property type="entry name" value="HTH_1"/>
    <property type="match status" value="1"/>
</dbReference>
<dbReference type="PANTHER" id="PTHR30346:SF28">
    <property type="entry name" value="HTH-TYPE TRANSCRIPTIONAL REGULATOR CYNR"/>
    <property type="match status" value="1"/>
</dbReference>
<dbReference type="Proteomes" id="UP000468735">
    <property type="component" value="Unassembled WGS sequence"/>
</dbReference>
<proteinExistence type="inferred from homology"/>
<accession>A0A6H9YRT9</accession>
<evidence type="ECO:0000256" key="1">
    <source>
        <dbReference type="ARBA" id="ARBA00009437"/>
    </source>
</evidence>
<dbReference type="InterPro" id="IPR036390">
    <property type="entry name" value="WH_DNA-bd_sf"/>
</dbReference>
<evidence type="ECO:0000313" key="6">
    <source>
        <dbReference type="EMBL" id="KAB2344473.1"/>
    </source>
</evidence>
<evidence type="ECO:0000256" key="3">
    <source>
        <dbReference type="ARBA" id="ARBA00023125"/>
    </source>
</evidence>
<evidence type="ECO:0000313" key="7">
    <source>
        <dbReference type="Proteomes" id="UP000468735"/>
    </source>
</evidence>
<dbReference type="AlphaFoldDB" id="A0A6H9YRT9"/>
<dbReference type="InterPro" id="IPR000847">
    <property type="entry name" value="LysR_HTH_N"/>
</dbReference>
<dbReference type="InterPro" id="IPR005119">
    <property type="entry name" value="LysR_subst-bd"/>
</dbReference>
<dbReference type="PANTHER" id="PTHR30346">
    <property type="entry name" value="TRANSCRIPTIONAL DUAL REGULATOR HCAR-RELATED"/>
    <property type="match status" value="1"/>
</dbReference>
<dbReference type="EMBL" id="WBMT01000016">
    <property type="protein sequence ID" value="KAB2344473.1"/>
    <property type="molecule type" value="Genomic_DNA"/>
</dbReference>
<dbReference type="Pfam" id="PF03466">
    <property type="entry name" value="LysR_substrate"/>
    <property type="match status" value="1"/>
</dbReference>
<evidence type="ECO:0000256" key="2">
    <source>
        <dbReference type="ARBA" id="ARBA00023015"/>
    </source>
</evidence>
<dbReference type="RefSeq" id="WP_151565501.1">
    <property type="nucleotide sequence ID" value="NZ_WBMT01000016.1"/>
</dbReference>
<keyword evidence="3" id="KW-0238">DNA-binding</keyword>
<sequence>MDLHQIKYFLAVVDHNGINAAAAVLDVAQPTISQAVQGLERELGVQLFHRIGRGMVLTSAGHSLVGPARRILRDVVAAEGSLVDAAGRPRGRLDIFAMSALSADPVARLVGAFRREFPKAAIRIGDLRDEAMAASLIKEGHCEIVVCHLPATDQAGLDVCELGVQEYWLVLPPGSAAPPDDPLPLAELPDISHVTVPQGSSLAVGEIEQAVTAAGRAIHPSVVVEHREARLPFVLAGVGATFLERSMAEAAAARGAVVRSLEPRISRAYGLVYDSAALSPAGRAFVDLARANGCP</sequence>
<dbReference type="Gene3D" id="3.40.190.290">
    <property type="match status" value="1"/>
</dbReference>
<organism evidence="6 7">
    <name type="scientific">Actinomadura rudentiformis</name>
    <dbReference type="NCBI Taxonomy" id="359158"/>
    <lineage>
        <taxon>Bacteria</taxon>
        <taxon>Bacillati</taxon>
        <taxon>Actinomycetota</taxon>
        <taxon>Actinomycetes</taxon>
        <taxon>Streptosporangiales</taxon>
        <taxon>Thermomonosporaceae</taxon>
        <taxon>Actinomadura</taxon>
    </lineage>
</organism>
<keyword evidence="2" id="KW-0805">Transcription regulation</keyword>
<evidence type="ECO:0000259" key="5">
    <source>
        <dbReference type="PROSITE" id="PS50931"/>
    </source>
</evidence>
<dbReference type="PRINTS" id="PR00039">
    <property type="entry name" value="HTHLYSR"/>
</dbReference>
<dbReference type="Gene3D" id="1.10.10.10">
    <property type="entry name" value="Winged helix-like DNA-binding domain superfamily/Winged helix DNA-binding domain"/>
    <property type="match status" value="1"/>
</dbReference>
<keyword evidence="4" id="KW-0804">Transcription</keyword>